<gene>
    <name evidence="1" type="ORF">HGO23_04985</name>
</gene>
<accession>A0ABX7VQC1</accession>
<dbReference type="RefSeq" id="WP_209028175.1">
    <property type="nucleotide sequence ID" value="NZ_CP072455.1"/>
</dbReference>
<keyword evidence="2" id="KW-1185">Reference proteome</keyword>
<name>A0ABX7VQC1_XENBU</name>
<evidence type="ECO:0000313" key="2">
    <source>
        <dbReference type="Proteomes" id="UP000665047"/>
    </source>
</evidence>
<proteinExistence type="predicted"/>
<protein>
    <submittedName>
        <fullName evidence="1">Uncharacterized protein</fullName>
    </submittedName>
</protein>
<reference evidence="1 2" key="1">
    <citation type="submission" date="2021-03" db="EMBL/GenBank/DDBJ databases">
        <title>Complete Genome Sequence Data of Xenorhabdus budapestensis strain C72, a Candidate Biological Control Agent, from China.</title>
        <authorList>
            <person name="LI B."/>
            <person name="WANG S."/>
            <person name="QIU D."/>
        </authorList>
    </citation>
    <scope>NUCLEOTIDE SEQUENCE [LARGE SCALE GENOMIC DNA]</scope>
    <source>
        <strain evidence="1 2">C-7-2</strain>
    </source>
</reference>
<organism evidence="1 2">
    <name type="scientific">Xenorhabdus budapestensis</name>
    <dbReference type="NCBI Taxonomy" id="290110"/>
    <lineage>
        <taxon>Bacteria</taxon>
        <taxon>Pseudomonadati</taxon>
        <taxon>Pseudomonadota</taxon>
        <taxon>Gammaproteobacteria</taxon>
        <taxon>Enterobacterales</taxon>
        <taxon>Morganellaceae</taxon>
        <taxon>Xenorhabdus</taxon>
    </lineage>
</organism>
<dbReference type="Proteomes" id="UP000665047">
    <property type="component" value="Chromosome"/>
</dbReference>
<evidence type="ECO:0000313" key="1">
    <source>
        <dbReference type="EMBL" id="QTL40729.1"/>
    </source>
</evidence>
<sequence>MTLTLWCFRHHKVLNQLANQYLSNGKYAHTTIADWVSYSYSLLSVLHDTLTDSTWAPELLGFFIESHATKNGELWATY</sequence>
<dbReference type="EMBL" id="CP072455">
    <property type="protein sequence ID" value="QTL40729.1"/>
    <property type="molecule type" value="Genomic_DNA"/>
</dbReference>